<dbReference type="STRING" id="1182545.A0A072P9Z4"/>
<comment type="similarity">
    <text evidence="1">Belongs to the tpcK family.</text>
</comment>
<name>A0A072P9Z4_9EURO</name>
<evidence type="ECO:0008006" key="4">
    <source>
        <dbReference type="Google" id="ProtNLM"/>
    </source>
</evidence>
<gene>
    <name evidence="2" type="ORF">A1O9_11606</name>
</gene>
<dbReference type="Gene3D" id="3.30.70.100">
    <property type="match status" value="1"/>
</dbReference>
<dbReference type="SUPFAM" id="SSF54909">
    <property type="entry name" value="Dimeric alpha+beta barrel"/>
    <property type="match status" value="1"/>
</dbReference>
<accession>A0A072P9Z4</accession>
<organism evidence="2 3">
    <name type="scientific">Exophiala aquamarina CBS 119918</name>
    <dbReference type="NCBI Taxonomy" id="1182545"/>
    <lineage>
        <taxon>Eukaryota</taxon>
        <taxon>Fungi</taxon>
        <taxon>Dikarya</taxon>
        <taxon>Ascomycota</taxon>
        <taxon>Pezizomycotina</taxon>
        <taxon>Eurotiomycetes</taxon>
        <taxon>Chaetothyriomycetidae</taxon>
        <taxon>Chaetothyriales</taxon>
        <taxon>Herpotrichiellaceae</taxon>
        <taxon>Exophiala</taxon>
    </lineage>
</organism>
<dbReference type="VEuPathDB" id="FungiDB:A1O9_11606"/>
<comment type="caution">
    <text evidence="2">The sequence shown here is derived from an EMBL/GenBank/DDBJ whole genome shotgun (WGS) entry which is preliminary data.</text>
</comment>
<proteinExistence type="inferred from homology"/>
<evidence type="ECO:0000313" key="3">
    <source>
        <dbReference type="Proteomes" id="UP000027920"/>
    </source>
</evidence>
<dbReference type="PANTHER" id="PTHR40260:SF2">
    <property type="entry name" value="BLR8190 PROTEIN"/>
    <property type="match status" value="1"/>
</dbReference>
<keyword evidence="3" id="KW-1185">Reference proteome</keyword>
<dbReference type="HOGENOM" id="CLU_115019_1_0_1"/>
<dbReference type="AlphaFoldDB" id="A0A072P9Z4"/>
<dbReference type="GO" id="GO:0016491">
    <property type="term" value="F:oxidoreductase activity"/>
    <property type="evidence" value="ECO:0007669"/>
    <property type="project" value="InterPro"/>
</dbReference>
<evidence type="ECO:0000313" key="2">
    <source>
        <dbReference type="EMBL" id="KEF52365.1"/>
    </source>
</evidence>
<dbReference type="EMBL" id="AMGV01000018">
    <property type="protein sequence ID" value="KEF52365.1"/>
    <property type="molecule type" value="Genomic_DNA"/>
</dbReference>
<dbReference type="PANTHER" id="PTHR40260">
    <property type="entry name" value="BLR8190 PROTEIN"/>
    <property type="match status" value="1"/>
</dbReference>
<dbReference type="OrthoDB" id="4892971at2759"/>
<sequence>MPYITMVAYPDTPTATFDEEYYVHKHLPMVFQQWEMYGLLDWKVIKFDKNPGDSRPYIAASYMTWNSAESFKTATATDSMVLMIEDLKNFSNIEPVFLNGSIIGSR</sequence>
<reference evidence="2 3" key="1">
    <citation type="submission" date="2013-03" db="EMBL/GenBank/DDBJ databases">
        <title>The Genome Sequence of Exophiala aquamarina CBS 119918.</title>
        <authorList>
            <consortium name="The Broad Institute Genomics Platform"/>
            <person name="Cuomo C."/>
            <person name="de Hoog S."/>
            <person name="Gorbushina A."/>
            <person name="Walker B."/>
            <person name="Young S.K."/>
            <person name="Zeng Q."/>
            <person name="Gargeya S."/>
            <person name="Fitzgerald M."/>
            <person name="Haas B."/>
            <person name="Abouelleil A."/>
            <person name="Allen A.W."/>
            <person name="Alvarado L."/>
            <person name="Arachchi H.M."/>
            <person name="Berlin A.M."/>
            <person name="Chapman S.B."/>
            <person name="Gainer-Dewar J."/>
            <person name="Goldberg J."/>
            <person name="Griggs A."/>
            <person name="Gujja S."/>
            <person name="Hansen M."/>
            <person name="Howarth C."/>
            <person name="Imamovic A."/>
            <person name="Ireland A."/>
            <person name="Larimer J."/>
            <person name="McCowan C."/>
            <person name="Murphy C."/>
            <person name="Pearson M."/>
            <person name="Poon T.W."/>
            <person name="Priest M."/>
            <person name="Roberts A."/>
            <person name="Saif S."/>
            <person name="Shea T."/>
            <person name="Sisk P."/>
            <person name="Sykes S."/>
            <person name="Wortman J."/>
            <person name="Nusbaum C."/>
            <person name="Birren B."/>
        </authorList>
    </citation>
    <scope>NUCLEOTIDE SEQUENCE [LARGE SCALE GENOMIC DNA]</scope>
    <source>
        <strain evidence="2 3">CBS 119918</strain>
    </source>
</reference>
<dbReference type="InterPro" id="IPR009799">
    <property type="entry name" value="EthD_dom"/>
</dbReference>
<dbReference type="GeneID" id="25286503"/>
<protein>
    <recommendedName>
        <fullName evidence="4">EthD domain-containing protein</fullName>
    </recommendedName>
</protein>
<evidence type="ECO:0000256" key="1">
    <source>
        <dbReference type="ARBA" id="ARBA00005986"/>
    </source>
</evidence>
<dbReference type="RefSeq" id="XP_013254955.1">
    <property type="nucleotide sequence ID" value="XM_013399501.1"/>
</dbReference>
<dbReference type="NCBIfam" id="TIGR02118">
    <property type="entry name" value="EthD family reductase"/>
    <property type="match status" value="1"/>
</dbReference>
<dbReference type="InterPro" id="IPR011008">
    <property type="entry name" value="Dimeric_a/b-barrel"/>
</dbReference>
<dbReference type="Proteomes" id="UP000027920">
    <property type="component" value="Unassembled WGS sequence"/>
</dbReference>